<dbReference type="Proteomes" id="UP000178254">
    <property type="component" value="Unassembled WGS sequence"/>
</dbReference>
<organism evidence="2 3">
    <name type="scientific">Candidatus Magasanikbacteria bacterium RIFOXYD2_FULL_41_14</name>
    <dbReference type="NCBI Taxonomy" id="1798709"/>
    <lineage>
        <taxon>Bacteria</taxon>
        <taxon>Candidatus Magasanikiibacteriota</taxon>
    </lineage>
</organism>
<evidence type="ECO:0000256" key="1">
    <source>
        <dbReference type="SAM" id="MobiDB-lite"/>
    </source>
</evidence>
<gene>
    <name evidence="2" type="ORF">A2538_02835</name>
</gene>
<sequence length="336" mass="38132">MGVGDGRDRAKLTEPLTEPKDLPATTVPDSSINIAAVRNNIIRTRTRIAEIRESLAKDSIVEDEKKLISEDSELERLYQHIIEKGDFRVLQEKSAKQVNQLSDRYYGPTTLRSFIERRHKKAKLKLFEEFVKNLAVVRADSKKFDEYKSPEQTGEVKSYGPYDIMAHSEQFVYGSLAKIGHMMSQGGNQNTLDTNDIAPRAQIIMNDVANVAARTHQGESIMKKYINNMFDFENGQRILALYLASVFDTAEQAEDVLSRSGGIPSQAQRWDSTFPPIYHSRTNRPFTQEENRAQIEAEEELSQKFLTNMMSILAETGIEPPLSVEVRVKDSAKTLR</sequence>
<feature type="region of interest" description="Disordered" evidence="1">
    <location>
        <begin position="1"/>
        <end position="24"/>
    </location>
</feature>
<dbReference type="STRING" id="1798709.A2538_02835"/>
<accession>A0A1F6PCL0</accession>
<reference evidence="2 3" key="1">
    <citation type="journal article" date="2016" name="Nat. Commun.">
        <title>Thousands of microbial genomes shed light on interconnected biogeochemical processes in an aquifer system.</title>
        <authorList>
            <person name="Anantharaman K."/>
            <person name="Brown C.T."/>
            <person name="Hug L.A."/>
            <person name="Sharon I."/>
            <person name="Castelle C.J."/>
            <person name="Probst A.J."/>
            <person name="Thomas B.C."/>
            <person name="Singh A."/>
            <person name="Wilkins M.J."/>
            <person name="Karaoz U."/>
            <person name="Brodie E.L."/>
            <person name="Williams K.H."/>
            <person name="Hubbard S.S."/>
            <person name="Banfield J.F."/>
        </authorList>
    </citation>
    <scope>NUCLEOTIDE SEQUENCE [LARGE SCALE GENOMIC DNA]</scope>
</reference>
<evidence type="ECO:0000313" key="2">
    <source>
        <dbReference type="EMBL" id="OGH93790.1"/>
    </source>
</evidence>
<protein>
    <submittedName>
        <fullName evidence="2">Uncharacterized protein</fullName>
    </submittedName>
</protein>
<dbReference type="EMBL" id="MFRE01000022">
    <property type="protein sequence ID" value="OGH93790.1"/>
    <property type="molecule type" value="Genomic_DNA"/>
</dbReference>
<feature type="compositionally biased region" description="Basic and acidic residues" evidence="1">
    <location>
        <begin position="1"/>
        <end position="21"/>
    </location>
</feature>
<name>A0A1F6PCL0_9BACT</name>
<proteinExistence type="predicted"/>
<comment type="caution">
    <text evidence="2">The sequence shown here is derived from an EMBL/GenBank/DDBJ whole genome shotgun (WGS) entry which is preliminary data.</text>
</comment>
<dbReference type="AlphaFoldDB" id="A0A1F6PCL0"/>
<evidence type="ECO:0000313" key="3">
    <source>
        <dbReference type="Proteomes" id="UP000178254"/>
    </source>
</evidence>